<dbReference type="RefSeq" id="XP_007510483.1">
    <property type="nucleotide sequence ID" value="XM_007510421.1"/>
</dbReference>
<dbReference type="STRING" id="41875.K8EJ17"/>
<dbReference type="CDD" id="cd06257">
    <property type="entry name" value="DnaJ"/>
    <property type="match status" value="1"/>
</dbReference>
<protein>
    <recommendedName>
        <fullName evidence="6">J domain-containing protein</fullName>
    </recommendedName>
</protein>
<dbReference type="Pfam" id="PF13370">
    <property type="entry name" value="Fer4_13"/>
    <property type="match status" value="1"/>
</dbReference>
<gene>
    <name evidence="4" type="ordered locus">Bathy10g00920</name>
</gene>
<feature type="compositionally biased region" description="Basic and acidic residues" evidence="1">
    <location>
        <begin position="428"/>
        <end position="438"/>
    </location>
</feature>
<dbReference type="PANTHER" id="PTHR45295">
    <property type="entry name" value="CHAPERONE PROTEIN DNAJ C76, CHLOROPLASTIC"/>
    <property type="match status" value="1"/>
</dbReference>
<dbReference type="OrthoDB" id="566614at2759"/>
<dbReference type="GeneID" id="19013169"/>
<feature type="domain" description="J" evidence="2">
    <location>
        <begin position="146"/>
        <end position="209"/>
    </location>
</feature>
<feature type="region of interest" description="Disordered" evidence="1">
    <location>
        <begin position="428"/>
        <end position="448"/>
    </location>
</feature>
<dbReference type="Gene3D" id="1.10.287.110">
    <property type="entry name" value="DnaJ domain"/>
    <property type="match status" value="1"/>
</dbReference>
<dbReference type="Pfam" id="PF00226">
    <property type="entry name" value="DnaJ"/>
    <property type="match status" value="1"/>
</dbReference>
<sequence>MRLLQLSVVGARQTSSECASTSFVSSWNFKNRGRNGKGTGVFGGFEAFQKKKLTRGFLGGKKRYDDDDGINGVDVARMMGRGRGHVHVVRAKQTTELERDRLDIEISSTWDESMEDDFEFDEDGQLLDAFGEEIDTTEVKKAIPGDFYSLIQVPKDASSAEIKKAYRRLQKACHPDIAGEAGSDVCIILNEAYDILMDDTARAAYDAEMKELERMTQEFMKRGAADEEDDEGGGYTGEPLSEFKGKDPAIGYPRAVFVNECQCIGCKQCCHSAPKTFAMDDQFGRARVFAQWDDEEEDINIAIESCPVDCIHFVKENNLPILEYAMSKCERTSVASMMSGSARVDDPFDVANQMIRRGEERYGRLGLDPNEALKGKSLVGRMKKRIRDAWLQLGEKPRLAWTSYKIFRGFGSEDEEYDVSVDDFGEVRRKKTDEEEKKTKKSRWFNFN</sequence>
<dbReference type="KEGG" id="bpg:Bathy10g00920"/>
<evidence type="ECO:0000256" key="1">
    <source>
        <dbReference type="SAM" id="MobiDB-lite"/>
    </source>
</evidence>
<evidence type="ECO:0000313" key="5">
    <source>
        <dbReference type="Proteomes" id="UP000198341"/>
    </source>
</evidence>
<name>K8EJ17_9CHLO</name>
<dbReference type="PANTHER" id="PTHR45295:SF1">
    <property type="entry name" value="CHAPERONE PROTEIN DNAJ C76, CHLOROPLASTIC"/>
    <property type="match status" value="1"/>
</dbReference>
<organism evidence="4 5">
    <name type="scientific">Bathycoccus prasinos</name>
    <dbReference type="NCBI Taxonomy" id="41875"/>
    <lineage>
        <taxon>Eukaryota</taxon>
        <taxon>Viridiplantae</taxon>
        <taxon>Chlorophyta</taxon>
        <taxon>Mamiellophyceae</taxon>
        <taxon>Mamiellales</taxon>
        <taxon>Bathycoccaceae</taxon>
        <taxon>Bathycoccus</taxon>
    </lineage>
</organism>
<dbReference type="SUPFAM" id="SSF54862">
    <property type="entry name" value="4Fe-4S ferredoxins"/>
    <property type="match status" value="1"/>
</dbReference>
<dbReference type="SUPFAM" id="SSF46565">
    <property type="entry name" value="Chaperone J-domain"/>
    <property type="match status" value="1"/>
</dbReference>
<reference evidence="4 5" key="1">
    <citation type="submission" date="2011-10" db="EMBL/GenBank/DDBJ databases">
        <authorList>
            <person name="Genoscope - CEA"/>
        </authorList>
    </citation>
    <scope>NUCLEOTIDE SEQUENCE [LARGE SCALE GENOMIC DNA]</scope>
    <source>
        <strain evidence="4 5">RCC 1105</strain>
    </source>
</reference>
<dbReference type="PRINTS" id="PR00625">
    <property type="entry name" value="JDOMAIN"/>
</dbReference>
<dbReference type="InterPro" id="IPR001623">
    <property type="entry name" value="DnaJ_domain"/>
</dbReference>
<dbReference type="AlphaFoldDB" id="K8EJ17"/>
<dbReference type="EMBL" id="FO082269">
    <property type="protein sequence ID" value="CCO18016.1"/>
    <property type="molecule type" value="Genomic_DNA"/>
</dbReference>
<dbReference type="Gene3D" id="3.30.70.20">
    <property type="match status" value="1"/>
</dbReference>
<evidence type="ECO:0008006" key="6">
    <source>
        <dbReference type="Google" id="ProtNLM"/>
    </source>
</evidence>
<feature type="domain" description="4Fe-4S ferredoxin-type" evidence="3">
    <location>
        <begin position="254"/>
        <end position="282"/>
    </location>
</feature>
<dbReference type="eggNOG" id="KOG0716">
    <property type="taxonomic scope" value="Eukaryota"/>
</dbReference>
<evidence type="ECO:0000259" key="2">
    <source>
        <dbReference type="PROSITE" id="PS50076"/>
    </source>
</evidence>
<dbReference type="InterPro" id="IPR017896">
    <property type="entry name" value="4Fe4S_Fe-S-bd"/>
</dbReference>
<dbReference type="PROSITE" id="PS51379">
    <property type="entry name" value="4FE4S_FER_2"/>
    <property type="match status" value="1"/>
</dbReference>
<dbReference type="Proteomes" id="UP000198341">
    <property type="component" value="Chromosome 10"/>
</dbReference>
<accession>K8EJ17</accession>
<evidence type="ECO:0000259" key="3">
    <source>
        <dbReference type="PROSITE" id="PS51379"/>
    </source>
</evidence>
<evidence type="ECO:0000313" key="4">
    <source>
        <dbReference type="EMBL" id="CCO18016.1"/>
    </source>
</evidence>
<dbReference type="InterPro" id="IPR036869">
    <property type="entry name" value="J_dom_sf"/>
</dbReference>
<keyword evidence="5" id="KW-1185">Reference proteome</keyword>
<feature type="compositionally biased region" description="Basic residues" evidence="1">
    <location>
        <begin position="439"/>
        <end position="448"/>
    </location>
</feature>
<proteinExistence type="predicted"/>
<dbReference type="SMART" id="SM00271">
    <property type="entry name" value="DnaJ"/>
    <property type="match status" value="1"/>
</dbReference>
<feature type="region of interest" description="Disordered" evidence="1">
    <location>
        <begin position="222"/>
        <end position="242"/>
    </location>
</feature>
<dbReference type="PROSITE" id="PS50076">
    <property type="entry name" value="DNAJ_2"/>
    <property type="match status" value="1"/>
</dbReference>